<dbReference type="Proteomes" id="UP001183643">
    <property type="component" value="Unassembled WGS sequence"/>
</dbReference>
<sequence length="187" mass="19933">MRIRKQVRANRHRELRAELAALRAELRALRTPPPPATGDRLTERYAAWRSGPLVRIAKALTRRPPTAPAAHAEPAAHARGAAMRALCRVLLDSAAEPDDRHRRLGDTVDGLLGDAGWRNDAEVIRALIKARDGAATLVSAVPAAEWDWAAAGGPIGRHEILPGSEGGRVALVVAPGLRTVPPLVVAG</sequence>
<keyword evidence="2" id="KW-1185">Reference proteome</keyword>
<protein>
    <submittedName>
        <fullName evidence="1">Uncharacterized protein</fullName>
    </submittedName>
</protein>
<comment type="caution">
    <text evidence="1">The sequence shown here is derived from an EMBL/GenBank/DDBJ whole genome shotgun (WGS) entry which is preliminary data.</text>
</comment>
<dbReference type="EMBL" id="JAVDYB010000001">
    <property type="protein sequence ID" value="MDR7275336.1"/>
    <property type="molecule type" value="Genomic_DNA"/>
</dbReference>
<reference evidence="1" key="1">
    <citation type="submission" date="2023-07" db="EMBL/GenBank/DDBJ databases">
        <title>Sequencing the genomes of 1000 actinobacteria strains.</title>
        <authorList>
            <person name="Klenk H.-P."/>
        </authorList>
    </citation>
    <scope>NUCLEOTIDE SEQUENCE</scope>
    <source>
        <strain evidence="1">DSM 44707</strain>
    </source>
</reference>
<dbReference type="RefSeq" id="WP_310366181.1">
    <property type="nucleotide sequence ID" value="NZ_JAVDYB010000001.1"/>
</dbReference>
<evidence type="ECO:0000313" key="1">
    <source>
        <dbReference type="EMBL" id="MDR7275336.1"/>
    </source>
</evidence>
<proteinExistence type="predicted"/>
<evidence type="ECO:0000313" key="2">
    <source>
        <dbReference type="Proteomes" id="UP001183643"/>
    </source>
</evidence>
<accession>A0AAE4C8B2</accession>
<name>A0AAE4C8B2_9ACTN</name>
<organism evidence="1 2">
    <name type="scientific">Catenuloplanes atrovinosus</name>
    <dbReference type="NCBI Taxonomy" id="137266"/>
    <lineage>
        <taxon>Bacteria</taxon>
        <taxon>Bacillati</taxon>
        <taxon>Actinomycetota</taxon>
        <taxon>Actinomycetes</taxon>
        <taxon>Micromonosporales</taxon>
        <taxon>Micromonosporaceae</taxon>
        <taxon>Catenuloplanes</taxon>
    </lineage>
</organism>
<gene>
    <name evidence="1" type="ORF">J2S41_002114</name>
</gene>
<dbReference type="AlphaFoldDB" id="A0AAE4C8B2"/>